<evidence type="ECO:0000256" key="13">
    <source>
        <dbReference type="ARBA" id="ARBA00022490"/>
    </source>
</evidence>
<dbReference type="InterPro" id="IPR019734">
    <property type="entry name" value="TPR_rpt"/>
</dbReference>
<keyword evidence="20" id="KW-0862">Zinc</keyword>
<dbReference type="PROSITE" id="PS50005">
    <property type="entry name" value="TPR"/>
    <property type="match status" value="2"/>
</dbReference>
<dbReference type="InterPro" id="IPR020783">
    <property type="entry name" value="Ribosomal_uL11_C"/>
</dbReference>
<dbReference type="Pfam" id="PF08033">
    <property type="entry name" value="Sec23_BS"/>
    <property type="match status" value="1"/>
</dbReference>
<dbReference type="Gene3D" id="1.25.40.10">
    <property type="entry name" value="Tetratricopeptide repeat domain"/>
    <property type="match status" value="3"/>
</dbReference>
<dbReference type="Pfam" id="PF04815">
    <property type="entry name" value="Sec23_helical"/>
    <property type="match status" value="1"/>
</dbReference>
<dbReference type="InterPro" id="IPR036769">
    <property type="entry name" value="Ribosomal_uL11_C_sf"/>
</dbReference>
<dbReference type="Pfam" id="PF03946">
    <property type="entry name" value="Ribosomal_L11_N"/>
    <property type="match status" value="1"/>
</dbReference>
<keyword evidence="27" id="KW-0968">Cytoplasmic vesicle</keyword>
<evidence type="ECO:0000256" key="21">
    <source>
        <dbReference type="ARBA" id="ARBA00022892"/>
    </source>
</evidence>
<dbReference type="GO" id="GO:0030127">
    <property type="term" value="C:COPII vesicle coat"/>
    <property type="evidence" value="ECO:0007669"/>
    <property type="project" value="InterPro"/>
</dbReference>
<comment type="similarity">
    <text evidence="7">Belongs to the SEC23/SEC24 family. SEC23 subfamily.</text>
</comment>
<comment type="caution">
    <text evidence="40">The sequence shown here is derived from an EMBL/GenBank/DDBJ whole genome shotgun (WGS) entry which is preliminary data.</text>
</comment>
<dbReference type="InterPro" id="IPR006895">
    <property type="entry name" value="Znf_Sec23_Sec24"/>
</dbReference>
<dbReference type="Gene3D" id="3.40.50.11380">
    <property type="match status" value="1"/>
</dbReference>
<dbReference type="Gene3D" id="2.60.40.1670">
    <property type="entry name" value="beta-sandwich domain of Sec23/24"/>
    <property type="match status" value="1"/>
</dbReference>
<feature type="repeat" description="TPR" evidence="29">
    <location>
        <begin position="1814"/>
        <end position="1847"/>
    </location>
</feature>
<dbReference type="SUPFAM" id="SSF48452">
    <property type="entry name" value="TPR-like"/>
    <property type="match status" value="1"/>
</dbReference>
<dbReference type="InterPro" id="IPR012990">
    <property type="entry name" value="Beta-sandwich_Sec23_24"/>
</dbReference>
<dbReference type="CDD" id="cd11287">
    <property type="entry name" value="Sec23_C"/>
    <property type="match status" value="1"/>
</dbReference>
<dbReference type="Pfam" id="PF04810">
    <property type="entry name" value="zf-Sec23_Sec24"/>
    <property type="match status" value="1"/>
</dbReference>
<evidence type="ECO:0000259" key="34">
    <source>
        <dbReference type="Pfam" id="PF03946"/>
    </source>
</evidence>
<name>A0A9P6LF61_9PEZI</name>
<dbReference type="GO" id="GO:1990904">
    <property type="term" value="C:ribonucleoprotein complex"/>
    <property type="evidence" value="ECO:0007669"/>
    <property type="project" value="UniProtKB-KW"/>
</dbReference>
<dbReference type="GO" id="GO:0006886">
    <property type="term" value="P:intracellular protein transport"/>
    <property type="evidence" value="ECO:0007669"/>
    <property type="project" value="InterPro"/>
</dbReference>
<dbReference type="Pfam" id="PF13181">
    <property type="entry name" value="TPR_8"/>
    <property type="match status" value="1"/>
</dbReference>
<evidence type="ECO:0000256" key="29">
    <source>
        <dbReference type="PROSITE-ProRule" id="PRU00339"/>
    </source>
</evidence>
<dbReference type="HAMAP" id="MF_00736">
    <property type="entry name" value="Ribosomal_uL11"/>
    <property type="match status" value="1"/>
</dbReference>
<dbReference type="GO" id="GO:0002181">
    <property type="term" value="P:cytoplasmic translation"/>
    <property type="evidence" value="ECO:0007669"/>
    <property type="project" value="UniProtKB-ARBA"/>
</dbReference>
<dbReference type="EC" id="2.4.1.255" evidence="9"/>
<comment type="function">
    <text evidence="1">Component of the ribosome, a large ribonucleoprotein complex responsible for the synthesis of proteins in the cell. The small ribosomal subunit (SSU) binds messenger RNAs (mRNAs) and translates the encoded message by selecting cognate aminoacyl-transfer RNA (tRNA) molecules. The large subunit (LSU) contains the ribosomal catalytic site termed the peptidyl transferase center (PTC), which catalyzes the formation of peptide bonds, thereby polymerizing the amino acids delivered by tRNAs into a polypeptide chain. The nascent polypeptides leave the ribosome through a tunnel in the LSU and interact with protein factors that function in enzymatic processing, targeting, and the membrane insertion of nascent chains at the exit of the ribosomal tunnel.</text>
</comment>
<feature type="region of interest" description="Disordered" evidence="31">
    <location>
        <begin position="992"/>
        <end position="1070"/>
    </location>
</feature>
<dbReference type="GO" id="GO:0000027">
    <property type="term" value="P:ribosomal large subunit assembly"/>
    <property type="evidence" value="ECO:0007669"/>
    <property type="project" value="UniProtKB-ARBA"/>
</dbReference>
<evidence type="ECO:0000256" key="31">
    <source>
        <dbReference type="SAM" id="MobiDB-lite"/>
    </source>
</evidence>
<keyword evidence="26 30" id="KW-0687">Ribonucleoprotein</keyword>
<dbReference type="InterPro" id="IPR011990">
    <property type="entry name" value="TPR-like_helical_dom_sf"/>
</dbReference>
<dbReference type="SUPFAM" id="SSF54747">
    <property type="entry name" value="Ribosomal L11/L12e N-terminal domain"/>
    <property type="match status" value="1"/>
</dbReference>
<dbReference type="Gene3D" id="1.20.120.730">
    <property type="entry name" value="Sec23/Sec24 helical domain"/>
    <property type="match status" value="1"/>
</dbReference>
<evidence type="ECO:0000259" key="38">
    <source>
        <dbReference type="Pfam" id="PF08033"/>
    </source>
</evidence>
<evidence type="ECO:0000256" key="23">
    <source>
        <dbReference type="ARBA" id="ARBA00022980"/>
    </source>
</evidence>
<evidence type="ECO:0000256" key="2">
    <source>
        <dbReference type="ARBA" id="ARBA00004255"/>
    </source>
</evidence>
<evidence type="ECO:0000256" key="4">
    <source>
        <dbReference type="ARBA" id="ARBA00004397"/>
    </source>
</evidence>
<dbReference type="InterPro" id="IPR036174">
    <property type="entry name" value="Znf_Sec23_Sec24_sf"/>
</dbReference>
<dbReference type="SMART" id="SM00649">
    <property type="entry name" value="RL11"/>
    <property type="match status" value="1"/>
</dbReference>
<dbReference type="Pfam" id="PF13844">
    <property type="entry name" value="Glyco_transf_41"/>
    <property type="match status" value="2"/>
</dbReference>
<dbReference type="PROSITE" id="PS00359">
    <property type="entry name" value="RIBOSOMAL_L11"/>
    <property type="match status" value="1"/>
</dbReference>
<dbReference type="SUPFAM" id="SSF46906">
    <property type="entry name" value="Ribosomal protein L11, C-terminal domain"/>
    <property type="match status" value="1"/>
</dbReference>
<dbReference type="GO" id="GO:0003735">
    <property type="term" value="F:structural constituent of ribosome"/>
    <property type="evidence" value="ECO:0007669"/>
    <property type="project" value="InterPro"/>
</dbReference>
<dbReference type="SUPFAM" id="SSF53300">
    <property type="entry name" value="vWA-like"/>
    <property type="match status" value="1"/>
</dbReference>
<comment type="function">
    <text evidence="28">Component of the coat protein complex II (COPII) which promotes the formation of transport vesicles from the endoplasmic reticulum (ER). The coat has two main functions, the physical deformation of the endoplasmic reticulum membrane into vesicles and the selection of cargo molecules.</text>
</comment>
<keyword evidence="17" id="KW-0677">Repeat</keyword>
<feature type="compositionally biased region" description="Low complexity" evidence="31">
    <location>
        <begin position="948"/>
        <end position="972"/>
    </location>
</feature>
<dbReference type="InterPro" id="IPR007123">
    <property type="entry name" value="Gelsolin-like_dom"/>
</dbReference>
<dbReference type="InterPro" id="IPR006900">
    <property type="entry name" value="Sec23/24_helical_dom"/>
</dbReference>
<dbReference type="Gene3D" id="2.30.30.380">
    <property type="entry name" value="Zn-finger domain of Sec23/24"/>
    <property type="match status" value="1"/>
</dbReference>
<dbReference type="InterPro" id="IPR037550">
    <property type="entry name" value="Sec23_C"/>
</dbReference>
<evidence type="ECO:0000256" key="16">
    <source>
        <dbReference type="ARBA" id="ARBA00022723"/>
    </source>
</evidence>
<feature type="region of interest" description="Disordered" evidence="31">
    <location>
        <begin position="938"/>
        <end position="978"/>
    </location>
</feature>
<dbReference type="Pfam" id="PF04811">
    <property type="entry name" value="Sec23_trunk"/>
    <property type="match status" value="1"/>
</dbReference>
<reference evidence="40" key="2">
    <citation type="submission" date="2020-11" db="EMBL/GenBank/DDBJ databases">
        <title>Whole genome sequencing of Colletotrichum sp.</title>
        <authorList>
            <person name="Li H."/>
        </authorList>
    </citation>
    <scope>NUCLEOTIDE SEQUENCE</scope>
    <source>
        <strain evidence="40">CkLH20</strain>
    </source>
</reference>
<evidence type="ECO:0000256" key="20">
    <source>
        <dbReference type="ARBA" id="ARBA00022833"/>
    </source>
</evidence>
<evidence type="ECO:0000313" key="41">
    <source>
        <dbReference type="Proteomes" id="UP000781932"/>
    </source>
</evidence>
<dbReference type="InterPro" id="IPR020784">
    <property type="entry name" value="Ribosomal_uL11_N"/>
</dbReference>
<dbReference type="SUPFAM" id="SSF82919">
    <property type="entry name" value="Zn-finger domain of Sec23/24"/>
    <property type="match status" value="1"/>
</dbReference>
<dbReference type="Gene3D" id="1.10.10.250">
    <property type="entry name" value="Ribosomal protein L11, C-terminal domain"/>
    <property type="match status" value="1"/>
</dbReference>
<feature type="domain" description="Zinc finger Sec23/Sec24-type" evidence="35">
    <location>
        <begin position="60"/>
        <end position="99"/>
    </location>
</feature>
<dbReference type="FunFam" id="3.40.50.11380:FF:000004">
    <property type="entry name" value="UDP-N-acetylglucosaminyltransferase (AFU_orthologue AFUA_1G03380)"/>
    <property type="match status" value="1"/>
</dbReference>
<dbReference type="FunFam" id="1.10.10.250:FF:000002">
    <property type="entry name" value="60S ribosomal protein L12"/>
    <property type="match status" value="1"/>
</dbReference>
<evidence type="ECO:0000313" key="40">
    <source>
        <dbReference type="EMBL" id="KAF9870856.1"/>
    </source>
</evidence>
<sequence>MDYEALKEQWSEVEDRDGVRLSWNVFPSSRMEASRLVVPIGALYTPLKEKPDTPLLQFEPVTCKQPCRSVLNPFCSVDVRARLWICPFCLSRNPLPPHYKDINAQAIPPELHPSNTTIEYRLSRPAPSAPIFLYVVDTCQEEDSLAALKESLIMSLSLLPENALVGLITYGTMAQVHEIGYTECAKSYVFRGSKDYNAKQVQEMLGLLSPGMRPGQPQIQPGRPMPAGPASRFLLPVSQAEFQLTKALEQLQKDPWPVANDRRNLRCTGVALSVAVGLLESSFQHAGGRIMLFAGGPATEGPGMVVGPELREPIRSHHDIDRDNIKYYKKALKFYDNLAKRSAHNGHVIDIFAGCLDQVGLLEMKGLCSQSGGNMVLTDSFTSSMFRQSSIRVFEKDGDDNLLMGFNATLEVLTTKELKVTGLIGHAISLNKKSTSVGETECGIGNTCSWKMCGIDPTSSYGVYFEIASQGGPQAHQAPAKGMIQFLTYYQHSSGQFHLRVTTIARNLSGPAGDPAIAQSFDQEAAAVLMSRIAVFKAEVDDGPDVLRWVDRMLIRLCSRFADYRKDDPSSFRLEKNFTLYPQFMFHLRRSQFLQVFNNSPDETAFYRHILNHEDTSNSLIMIQPTLDSYTFDQESSPVLLDSSSIQPTHILLLDTFFHILIFHGETIAEWKKAGYQDQEGYENFAALLEQPKEDARDLISDRFPLPRFIITEAGGSQARFLLSKLNPSTTHTTGAYGGVGAQNAQTIFTDDVSLQTFMDHLMKAVKMPPKLDPNEIKVIHLRATGGEVGASSALAPKIGPLGLSPKKVGEDIAKATGDWKGLRVTVKLTIQNRQAAVSVVPTASSLIIRALKEPPRDRKKEKNIKHNKSVSLDEIIEIARTMRYKSFSKSLAGTVKEVLGTAYSVGCQVDGKRPQDVIDAIQSGEIDIQMHHMVQQSPNFDPLPIFPLQNNHQQQQQQQQQHTPLPPQSSTILHQNQQQLSYPHAYTFDHRLGSLPTESGNSPFPSGKIPRSFPIRTSHSTQPLQRRTATAGGQSHLVDRPEHQLRRKTPNGTIDAGYDGSAAHLASGPPPLKQMILPAAPTAYAANRLHAVTDPNHNSKFGLGAQGRVSIPVVHDRAAETLNTISPAYPPWAHGLEFSQQSMLGAASSGPQNPAPLQYGFNSTGVSSHFGSTPQSRPRSAAYNATSFFPGPLPVDDAAAAFVPGLLQPANPWYPAPQQQPSYVGPPSFHTPSPSTYDHRLSQFPNSLLRPSAHFTPADAYSCNAYGQGFLQPMQFNLEGLTLDTSLISGTERPTTIEASPAGFREKVLAQAHRSYVDLLAYLHHGRKTQQLRPGSALSTTSRMVVYPKPPKQPAVTTASMSHYQADTGTAVNCHLKASTGNLFMGAPASKMQLLPQSAGWDSNIGDSRDTVFPVANSTSPVFPSQFGRSSPLANAKSSLEILTHLCEQSGWKWIDGVLLGGCLHYGLEHFEEALEWFNRIISLDANHVEAVSNLAATLYCLNRQEEAETYWLKAIKTRPQYLEAVEHLVGLLYKKKSLDAVEVISFVQNALRLPHGHSELVGPAAAASFSAALNDNVAQLGFGSSGYAIPGSENGRILALVHAKGTMLYSLKDIAGASEAFEEAVLISTGRQTSSIQTLVRQIQHVLSPSVGLGNAPGVVTAARPLLLPPEKARRTAKLVFSGNGELPGLRFVPEGGPKRAAVQTTSNSLLSLAKIFQDAMSSSATSAGLVRKPTGVGDILALYYLSLSLQESPSTANNVGILLASVQQPAAAMSPGTLASQPRIPGIPPGSGLALALAYYNYGLLLDPKHVHLHTNLGSLLKDIGQLDLAIQMYEQAVQCDGNFDIALTNLANAVKDRGRVNDAITYYKRAVKSNPEFAEAVCGLSTALNSVCDWRGRGGALVQGGKYDRWHVDDDGMLVDARTQGNAAGLTKKVIDIVARQLEDASSWGVGVLHENDIALLASKLQLADPKSTYTAADLASKLTSWAKNPWEGSRLLRLVERATRASMRRWYYDKHILGLRADVKYERPRLPSNLTVPSAPTVLPFHTFTCPLTAKDIRMISQRNAFRISCSTLRSPWLPNTVYPPPRPPSPHLNVGYVSSDFNNHPLAHLMQSVFGFHDRTRVRAFCYATTASDKSVHRLQIEREAPVFRDASTWSSDRLVEQIVQDEIHILVNLNGYTRGARNEIFAARPAPIQMSFMGFAGTLGAEWCDYILADTTAIPPDTLRPWRGNLTIDDVFEDKTEEDTGDWIYSENIIFCKDTFFCCDHAQSSDPDEHKVSWEDEQRRRWKMRKELFPKLPDDTIILGNFNQLYKIDPTTFRTWLRILSNVPRAILWLLRFPELGETNLRRTAKAWAGEEVASRIIFTDVAPKSQHISRARVCDLFLDTPECNAHTTAADVLWSSTPLLTLPRYPYKMCSRMAASILKGALPKSPKGLEAANDLIADSEEEYEEFAIRLANGLSYQISRGGYGEGSGRLATLRRLLWDSKWTCALFNTRRWVADLEHAYDEAWRRWVEGEDGDIYL</sequence>
<keyword evidence="13" id="KW-0963">Cytoplasm</keyword>
<evidence type="ECO:0000256" key="6">
    <source>
        <dbReference type="ARBA" id="ARBA00005386"/>
    </source>
</evidence>
<keyword evidence="24" id="KW-0333">Golgi apparatus</keyword>
<comment type="pathway">
    <text evidence="5">Protein modification; protein glycosylation.</text>
</comment>
<keyword evidence="41" id="KW-1185">Reference proteome</keyword>
<keyword evidence="14" id="KW-0328">Glycosyltransferase</keyword>
<dbReference type="InterPro" id="IPR036465">
    <property type="entry name" value="vWFA_dom_sf"/>
</dbReference>
<evidence type="ECO:0000259" key="36">
    <source>
        <dbReference type="Pfam" id="PF04811"/>
    </source>
</evidence>
<dbReference type="FunFam" id="2.30.30.380:FF:000001">
    <property type="entry name" value="Protein transport protein SEC23"/>
    <property type="match status" value="1"/>
</dbReference>
<evidence type="ECO:0000256" key="19">
    <source>
        <dbReference type="ARBA" id="ARBA00022824"/>
    </source>
</evidence>
<evidence type="ECO:0000256" key="30">
    <source>
        <dbReference type="RuleBase" id="RU003978"/>
    </source>
</evidence>
<accession>A0A9P6LF61</accession>
<evidence type="ECO:0000256" key="26">
    <source>
        <dbReference type="ARBA" id="ARBA00023274"/>
    </source>
</evidence>
<feature type="domain" description="O-GlcNAc transferase C-terminal" evidence="39">
    <location>
        <begin position="2044"/>
        <end position="2228"/>
    </location>
</feature>
<keyword evidence="16" id="KW-0479">Metal-binding</keyword>
<dbReference type="FunFam" id="3.40.20.10:FF:000006">
    <property type="entry name" value="Protein transport protein SEC23"/>
    <property type="match status" value="1"/>
</dbReference>
<dbReference type="Pfam" id="PF00626">
    <property type="entry name" value="Gelsolin"/>
    <property type="match status" value="1"/>
</dbReference>
<keyword evidence="12" id="KW-0813">Transport</keyword>
<feature type="domain" description="Sec23/Sec24 trunk" evidence="36">
    <location>
        <begin position="127"/>
        <end position="393"/>
    </location>
</feature>
<evidence type="ECO:0000256" key="3">
    <source>
        <dbReference type="ARBA" id="ARBA00004299"/>
    </source>
</evidence>
<dbReference type="InterPro" id="IPR029006">
    <property type="entry name" value="ADF-H/Gelsolin-like_dom_sf"/>
</dbReference>
<dbReference type="SMART" id="SM00028">
    <property type="entry name" value="TPR"/>
    <property type="match status" value="5"/>
</dbReference>
<keyword evidence="22" id="KW-0653">Protein transport</keyword>
<feature type="domain" description="Sec23/Sec24 beta-sandwich" evidence="38">
    <location>
        <begin position="405"/>
        <end position="508"/>
    </location>
</feature>
<feature type="domain" description="Sec23/Sec24 helical" evidence="37">
    <location>
        <begin position="522"/>
        <end position="620"/>
    </location>
</feature>
<dbReference type="PANTHER" id="PTHR44998:SF1">
    <property type="entry name" value="UDP-N-ACETYLGLUCOSAMINE--PEPTIDE N-ACETYLGLUCOSAMINYLTRANSFERASE 110 KDA SUBUNIT"/>
    <property type="match status" value="1"/>
</dbReference>
<evidence type="ECO:0000256" key="14">
    <source>
        <dbReference type="ARBA" id="ARBA00022676"/>
    </source>
</evidence>
<feature type="repeat" description="TPR" evidence="29">
    <location>
        <begin position="1848"/>
        <end position="1881"/>
    </location>
</feature>
<comment type="subcellular location">
    <subcellularLocation>
        <location evidence="3">Cytoplasmic vesicle</location>
        <location evidence="3">COPII-coated vesicle membrane</location>
        <topology evidence="3">Peripheral membrane protein</topology>
        <orientation evidence="3">Cytoplasmic side</orientation>
    </subcellularLocation>
    <subcellularLocation>
        <location evidence="4">Endoplasmic reticulum membrane</location>
        <topology evidence="4">Peripheral membrane protein</topology>
        <orientation evidence="4">Cytoplasmic side</orientation>
    </subcellularLocation>
    <subcellularLocation>
        <location evidence="2">Golgi apparatus membrane</location>
        <topology evidence="2">Peripheral membrane protein</topology>
        <orientation evidence="2">Cytoplasmic side</orientation>
    </subcellularLocation>
</comment>
<evidence type="ECO:0000256" key="7">
    <source>
        <dbReference type="ARBA" id="ARBA00009210"/>
    </source>
</evidence>
<evidence type="ECO:0000256" key="9">
    <source>
        <dbReference type="ARBA" id="ARBA00011970"/>
    </source>
</evidence>
<dbReference type="CDD" id="cd01478">
    <property type="entry name" value="Sec23-like"/>
    <property type="match status" value="1"/>
</dbReference>
<evidence type="ECO:0000256" key="12">
    <source>
        <dbReference type="ARBA" id="ARBA00022448"/>
    </source>
</evidence>
<evidence type="ECO:0000256" key="24">
    <source>
        <dbReference type="ARBA" id="ARBA00023034"/>
    </source>
</evidence>
<organism evidence="40 41">
    <name type="scientific">Colletotrichum karsti</name>
    <dbReference type="NCBI Taxonomy" id="1095194"/>
    <lineage>
        <taxon>Eukaryota</taxon>
        <taxon>Fungi</taxon>
        <taxon>Dikarya</taxon>
        <taxon>Ascomycota</taxon>
        <taxon>Pezizomycotina</taxon>
        <taxon>Sordariomycetes</taxon>
        <taxon>Hypocreomycetidae</taxon>
        <taxon>Glomerellales</taxon>
        <taxon>Glomerellaceae</taxon>
        <taxon>Colletotrichum</taxon>
        <taxon>Colletotrichum boninense species complex</taxon>
    </lineage>
</organism>
<evidence type="ECO:0000259" key="32">
    <source>
        <dbReference type="Pfam" id="PF00298"/>
    </source>
</evidence>
<feature type="domain" description="Gelsolin-like" evidence="33">
    <location>
        <begin position="635"/>
        <end position="722"/>
    </location>
</feature>
<dbReference type="SUPFAM" id="SSF81995">
    <property type="entry name" value="beta-sandwich domain of Sec23/24"/>
    <property type="match status" value="1"/>
</dbReference>
<feature type="compositionally biased region" description="Polar residues" evidence="31">
    <location>
        <begin position="1016"/>
        <end position="1034"/>
    </location>
</feature>
<dbReference type="RefSeq" id="XP_038740317.1">
    <property type="nucleotide sequence ID" value="XM_038894469.1"/>
</dbReference>
<evidence type="ECO:0000259" key="33">
    <source>
        <dbReference type="Pfam" id="PF00626"/>
    </source>
</evidence>
<dbReference type="FunFam" id="3.40.50.410:FF:000008">
    <property type="entry name" value="Protein transport protein SEC23"/>
    <property type="match status" value="1"/>
</dbReference>
<evidence type="ECO:0000256" key="15">
    <source>
        <dbReference type="ARBA" id="ARBA00022679"/>
    </source>
</evidence>
<dbReference type="GO" id="GO:0097363">
    <property type="term" value="F:protein O-acetylglucosaminyltransferase activity"/>
    <property type="evidence" value="ECO:0007669"/>
    <property type="project" value="UniProtKB-EC"/>
</dbReference>
<dbReference type="GO" id="GO:0006493">
    <property type="term" value="P:protein O-linked glycosylation"/>
    <property type="evidence" value="ECO:0007669"/>
    <property type="project" value="TreeGrafter"/>
</dbReference>
<evidence type="ECO:0000256" key="22">
    <source>
        <dbReference type="ARBA" id="ARBA00022927"/>
    </source>
</evidence>
<evidence type="ECO:0000256" key="27">
    <source>
        <dbReference type="ARBA" id="ARBA00023329"/>
    </source>
</evidence>
<dbReference type="GO" id="GO:0000139">
    <property type="term" value="C:Golgi membrane"/>
    <property type="evidence" value="ECO:0007669"/>
    <property type="project" value="UniProtKB-SubCell"/>
</dbReference>
<evidence type="ECO:0000259" key="35">
    <source>
        <dbReference type="Pfam" id="PF04810"/>
    </source>
</evidence>
<dbReference type="InterPro" id="IPR006896">
    <property type="entry name" value="Sec23/24_trunk_dom"/>
</dbReference>
<dbReference type="Proteomes" id="UP000781932">
    <property type="component" value="Unassembled WGS sequence"/>
</dbReference>
<protein>
    <recommendedName>
        <fullName evidence="11">Protein transport protein SEC23</fullName>
        <ecNumber evidence="9">2.4.1.255</ecNumber>
    </recommendedName>
    <alternativeName>
        <fullName evidence="10">Protein transport protein sec23</fullName>
    </alternativeName>
</protein>
<keyword evidence="21" id="KW-0931">ER-Golgi transport</keyword>
<dbReference type="FunFam" id="3.40.50.2000:FF:000110">
    <property type="entry name" value="UDP-N-acetylglucosaminyltransferase protein"/>
    <property type="match status" value="1"/>
</dbReference>
<keyword evidence="25" id="KW-0472">Membrane</keyword>
<dbReference type="Gene3D" id="3.40.20.10">
    <property type="entry name" value="Severin"/>
    <property type="match status" value="1"/>
</dbReference>
<dbReference type="FunFam" id="3.30.1550.10:FF:000002">
    <property type="entry name" value="60S ribosomal protein L12"/>
    <property type="match status" value="1"/>
</dbReference>
<evidence type="ECO:0000259" key="39">
    <source>
        <dbReference type="Pfam" id="PF13844"/>
    </source>
</evidence>
<dbReference type="Gene3D" id="3.30.1550.10">
    <property type="entry name" value="Ribosomal protein L11/L12, N-terminal domain"/>
    <property type="match status" value="1"/>
</dbReference>
<dbReference type="PANTHER" id="PTHR44998">
    <property type="match status" value="1"/>
</dbReference>
<evidence type="ECO:0000256" key="18">
    <source>
        <dbReference type="ARBA" id="ARBA00022803"/>
    </source>
</evidence>
<keyword evidence="15" id="KW-0808">Transferase</keyword>
<dbReference type="GeneID" id="62167543"/>
<comment type="similarity">
    <text evidence="8 30">Belongs to the universal ribosomal protein uL11 family.</text>
</comment>
<dbReference type="InterPro" id="IPR036180">
    <property type="entry name" value="Gelsolin-like_dom_sf"/>
</dbReference>
<dbReference type="GO" id="GO:0005789">
    <property type="term" value="C:endoplasmic reticulum membrane"/>
    <property type="evidence" value="ECO:0007669"/>
    <property type="project" value="UniProtKB-SubCell"/>
</dbReference>
<dbReference type="GO" id="GO:0008270">
    <property type="term" value="F:zinc ion binding"/>
    <property type="evidence" value="ECO:0007669"/>
    <property type="project" value="InterPro"/>
</dbReference>
<dbReference type="Gene3D" id="3.40.50.410">
    <property type="entry name" value="von Willebrand factor, type A domain"/>
    <property type="match status" value="1"/>
</dbReference>
<feature type="domain" description="Large ribosomal subunit protein uL11 C-terminal" evidence="32">
    <location>
        <begin position="841"/>
        <end position="910"/>
    </location>
</feature>
<evidence type="ECO:0000256" key="28">
    <source>
        <dbReference type="ARBA" id="ARBA00025471"/>
    </source>
</evidence>
<keyword evidence="23 30" id="KW-0689">Ribosomal protein</keyword>
<dbReference type="InterPro" id="IPR036796">
    <property type="entry name" value="Ribosomal_uL11_N_sf"/>
</dbReference>
<proteinExistence type="inferred from homology"/>
<dbReference type="InterPro" id="IPR000911">
    <property type="entry name" value="Ribosomal_uL11"/>
</dbReference>
<evidence type="ECO:0000256" key="17">
    <source>
        <dbReference type="ARBA" id="ARBA00022737"/>
    </source>
</evidence>
<feature type="domain" description="O-GlcNAc transferase C-terminal" evidence="39">
    <location>
        <begin position="2302"/>
        <end position="2508"/>
    </location>
</feature>
<gene>
    <name evidence="40" type="ORF">CkaCkLH20_11755</name>
</gene>
<keyword evidence="19" id="KW-0256">Endoplasmic reticulum</keyword>
<dbReference type="InterPro" id="IPR029489">
    <property type="entry name" value="OGT/SEC/SPY_C"/>
</dbReference>
<dbReference type="GO" id="GO:0005840">
    <property type="term" value="C:ribosome"/>
    <property type="evidence" value="ECO:0007669"/>
    <property type="project" value="UniProtKB-KW"/>
</dbReference>
<dbReference type="InterPro" id="IPR020785">
    <property type="entry name" value="Ribosomal_uL11_CS"/>
</dbReference>
<dbReference type="EMBL" id="JAATWM020000050">
    <property type="protein sequence ID" value="KAF9870856.1"/>
    <property type="molecule type" value="Genomic_DNA"/>
</dbReference>
<evidence type="ECO:0000256" key="11">
    <source>
        <dbReference type="ARBA" id="ARBA00021212"/>
    </source>
</evidence>
<dbReference type="Pfam" id="PF13374">
    <property type="entry name" value="TPR_10"/>
    <property type="match status" value="1"/>
</dbReference>
<dbReference type="InterPro" id="IPR036175">
    <property type="entry name" value="Sec23/24_helical_dom_sf"/>
</dbReference>
<dbReference type="Gene3D" id="3.40.50.2000">
    <property type="entry name" value="Glycogen Phosphorylase B"/>
    <property type="match status" value="1"/>
</dbReference>
<dbReference type="FunFam" id="1.25.40.10:FF:000552">
    <property type="entry name" value="UDP-N-acetylglucosaminyltransferase (AFU_orthologue AFUA_1G03380)"/>
    <property type="match status" value="1"/>
</dbReference>
<dbReference type="GO" id="GO:0090114">
    <property type="term" value="P:COPII-coated vesicle budding"/>
    <property type="evidence" value="ECO:0007669"/>
    <property type="project" value="InterPro"/>
</dbReference>
<evidence type="ECO:0000256" key="5">
    <source>
        <dbReference type="ARBA" id="ARBA00004922"/>
    </source>
</evidence>
<dbReference type="SUPFAM" id="SSF81811">
    <property type="entry name" value="Helical domain of Sec23/24"/>
    <property type="match status" value="1"/>
</dbReference>
<dbReference type="FunFam" id="1.20.120.730:FF:000001">
    <property type="entry name" value="Protein transport protein SEC23"/>
    <property type="match status" value="1"/>
</dbReference>
<dbReference type="SUPFAM" id="SSF82754">
    <property type="entry name" value="C-terminal, gelsolin-like domain of Sec23/24"/>
    <property type="match status" value="1"/>
</dbReference>
<dbReference type="OrthoDB" id="421121at2759"/>
<evidence type="ECO:0000256" key="25">
    <source>
        <dbReference type="ARBA" id="ARBA00023136"/>
    </source>
</evidence>
<evidence type="ECO:0000256" key="1">
    <source>
        <dbReference type="ARBA" id="ARBA00004021"/>
    </source>
</evidence>
<dbReference type="Pfam" id="PF13432">
    <property type="entry name" value="TPR_16"/>
    <property type="match status" value="1"/>
</dbReference>
<evidence type="ECO:0000259" key="37">
    <source>
        <dbReference type="Pfam" id="PF04815"/>
    </source>
</evidence>
<keyword evidence="18 29" id="KW-0802">TPR repeat</keyword>
<feature type="domain" description="Large ribosomal subunit protein uL11 N-terminal" evidence="34">
    <location>
        <begin position="780"/>
        <end position="836"/>
    </location>
</feature>
<evidence type="ECO:0000256" key="10">
    <source>
        <dbReference type="ARBA" id="ARBA00013451"/>
    </source>
</evidence>
<dbReference type="CDD" id="cd00349">
    <property type="entry name" value="Ribosomal_L11"/>
    <property type="match status" value="1"/>
</dbReference>
<comment type="similarity">
    <text evidence="6">Belongs to the glycosyltransferase 41 family. O-GlcNAc transferase subfamily.</text>
</comment>
<evidence type="ECO:0000256" key="8">
    <source>
        <dbReference type="ARBA" id="ARBA00010537"/>
    </source>
</evidence>
<dbReference type="Pfam" id="PF00298">
    <property type="entry name" value="Ribosomal_L11"/>
    <property type="match status" value="1"/>
</dbReference>
<reference evidence="40" key="1">
    <citation type="submission" date="2020-03" db="EMBL/GenBank/DDBJ databases">
        <authorList>
            <person name="He L."/>
        </authorList>
    </citation>
    <scope>NUCLEOTIDE SEQUENCE</scope>
    <source>
        <strain evidence="40">CkLH20</strain>
    </source>
</reference>